<sequence length="127" mass="14251">MALPSKAFHKWVSEWETHTITKTKWCDEDNVAVYRNRIKQEGTCTAGAIRSFILDNEISVSSTAIRIVDISREGLGSKGVVPRGLWKAFCLAIEVFSCHHPSRTKLVKLLAELAKHDDMLQTCHGTL</sequence>
<gene>
    <name evidence="1" type="ORF">PG994_005790</name>
</gene>
<dbReference type="Proteomes" id="UP001480595">
    <property type="component" value="Unassembled WGS sequence"/>
</dbReference>
<organism evidence="1 2">
    <name type="scientific">Apiospora phragmitis</name>
    <dbReference type="NCBI Taxonomy" id="2905665"/>
    <lineage>
        <taxon>Eukaryota</taxon>
        <taxon>Fungi</taxon>
        <taxon>Dikarya</taxon>
        <taxon>Ascomycota</taxon>
        <taxon>Pezizomycotina</taxon>
        <taxon>Sordariomycetes</taxon>
        <taxon>Xylariomycetidae</taxon>
        <taxon>Amphisphaeriales</taxon>
        <taxon>Apiosporaceae</taxon>
        <taxon>Apiospora</taxon>
    </lineage>
</organism>
<protein>
    <submittedName>
        <fullName evidence="1">Uncharacterized protein</fullName>
    </submittedName>
</protein>
<dbReference type="GeneID" id="92090262"/>
<evidence type="ECO:0000313" key="2">
    <source>
        <dbReference type="Proteomes" id="UP001480595"/>
    </source>
</evidence>
<proteinExistence type="predicted"/>
<name>A0ABR1VD77_9PEZI</name>
<keyword evidence="2" id="KW-1185">Reference proteome</keyword>
<accession>A0ABR1VD77</accession>
<evidence type="ECO:0000313" key="1">
    <source>
        <dbReference type="EMBL" id="KAK8069174.1"/>
    </source>
</evidence>
<reference evidence="1 2" key="1">
    <citation type="submission" date="2023-01" db="EMBL/GenBank/DDBJ databases">
        <title>Analysis of 21 Apiospora genomes using comparative genomics revels a genus with tremendous synthesis potential of carbohydrate active enzymes and secondary metabolites.</title>
        <authorList>
            <person name="Sorensen T."/>
        </authorList>
    </citation>
    <scope>NUCLEOTIDE SEQUENCE [LARGE SCALE GENOMIC DNA]</scope>
    <source>
        <strain evidence="1 2">CBS 135458</strain>
    </source>
</reference>
<comment type="caution">
    <text evidence="1">The sequence shown here is derived from an EMBL/GenBank/DDBJ whole genome shotgun (WGS) entry which is preliminary data.</text>
</comment>
<dbReference type="RefSeq" id="XP_066716468.1">
    <property type="nucleotide sequence ID" value="XM_066857199.1"/>
</dbReference>
<dbReference type="EMBL" id="JAQQWL010000006">
    <property type="protein sequence ID" value="KAK8069174.1"/>
    <property type="molecule type" value="Genomic_DNA"/>
</dbReference>